<dbReference type="GO" id="GO:0045002">
    <property type="term" value="P:double-strand break repair via single-strand annealing"/>
    <property type="evidence" value="ECO:0007669"/>
    <property type="project" value="TreeGrafter"/>
</dbReference>
<dbReference type="PANTHER" id="PTHR12132">
    <property type="entry name" value="DNA REPAIR AND RECOMBINATION PROTEIN RAD52, RAD59"/>
    <property type="match status" value="1"/>
</dbReference>
<protein>
    <recommendedName>
        <fullName evidence="5">DNA repair and recombination protein RAD52</fullName>
    </recommendedName>
</protein>
<keyword evidence="3" id="KW-0234">DNA repair</keyword>
<dbReference type="InterPro" id="IPR041247">
    <property type="entry name" value="Rad52_fam"/>
</dbReference>
<dbReference type="Pfam" id="PF04098">
    <property type="entry name" value="Rad52_Rad22"/>
    <property type="match status" value="1"/>
</dbReference>
<accession>A0A8J5QH14</accession>
<comment type="caution">
    <text evidence="6">The sequence shown here is derived from an EMBL/GenBank/DDBJ whole genome shotgun (WGS) entry which is preliminary data.</text>
</comment>
<evidence type="ECO:0000256" key="4">
    <source>
        <dbReference type="ARBA" id="ARBA00037138"/>
    </source>
</evidence>
<evidence type="ECO:0000313" key="6">
    <source>
        <dbReference type="EMBL" id="KAG7661959.1"/>
    </source>
</evidence>
<dbReference type="InterPro" id="IPR007232">
    <property type="entry name" value="Rad52_Rad59_Rad22"/>
</dbReference>
<dbReference type="OrthoDB" id="206565at2759"/>
<organism evidence="6 7">
    <name type="scientific">[Candida] subhashii</name>
    <dbReference type="NCBI Taxonomy" id="561895"/>
    <lineage>
        <taxon>Eukaryota</taxon>
        <taxon>Fungi</taxon>
        <taxon>Dikarya</taxon>
        <taxon>Ascomycota</taxon>
        <taxon>Saccharomycotina</taxon>
        <taxon>Pichiomycetes</taxon>
        <taxon>Debaryomycetaceae</taxon>
        <taxon>Spathaspora</taxon>
    </lineage>
</organism>
<dbReference type="GO" id="GO:0005634">
    <property type="term" value="C:nucleus"/>
    <property type="evidence" value="ECO:0007669"/>
    <property type="project" value="TreeGrafter"/>
</dbReference>
<dbReference type="PANTHER" id="PTHR12132:SF1">
    <property type="entry name" value="DNA REPAIR PROTEIN RAD52 HOMOLOG"/>
    <property type="match status" value="1"/>
</dbReference>
<sequence>MAFNYDSKYGDVDNEGNNLSSSVEFFPDMSQFLSDEDVHADGDDDENAIRSDWALMKIGTLQSRLEAIQTSRDSLRYGSGRRRENLVGLSSSIFYKLANEVFGFNGWCSNILSCEMLDCNFNQETSTYSAKCLAHVRIILKDGTYRDEYGMGQATNLPSKPMCYNKCRKQAITDGNKNAILSLRNLCLEYQLQ</sequence>
<dbReference type="AlphaFoldDB" id="A0A8J5QH14"/>
<evidence type="ECO:0000256" key="3">
    <source>
        <dbReference type="ARBA" id="ARBA00023204"/>
    </source>
</evidence>
<keyword evidence="2" id="KW-0227">DNA damage</keyword>
<name>A0A8J5QH14_9ASCO</name>
<keyword evidence="7" id="KW-1185">Reference proteome</keyword>
<dbReference type="GO" id="GO:0006312">
    <property type="term" value="P:mitotic recombination"/>
    <property type="evidence" value="ECO:0007669"/>
    <property type="project" value="TreeGrafter"/>
</dbReference>
<dbReference type="GO" id="GO:0000724">
    <property type="term" value="P:double-strand break repair via homologous recombination"/>
    <property type="evidence" value="ECO:0007669"/>
    <property type="project" value="TreeGrafter"/>
</dbReference>
<reference evidence="6 7" key="1">
    <citation type="journal article" date="2021" name="DNA Res.">
        <title>Genome analysis of Candida subhashii reveals its hybrid nature and dual mitochondrial genome conformations.</title>
        <authorList>
            <person name="Mixao V."/>
            <person name="Hegedusova E."/>
            <person name="Saus E."/>
            <person name="Pryszcz L.P."/>
            <person name="Cillingova A."/>
            <person name="Nosek J."/>
            <person name="Gabaldon T."/>
        </authorList>
    </citation>
    <scope>NUCLEOTIDE SEQUENCE [LARGE SCALE GENOMIC DNA]</scope>
    <source>
        <strain evidence="6 7">CBS 10753</strain>
    </source>
</reference>
<dbReference type="GeneID" id="73471362"/>
<evidence type="ECO:0000256" key="1">
    <source>
        <dbReference type="ARBA" id="ARBA00006638"/>
    </source>
</evidence>
<comment type="function">
    <text evidence="4">Involved in DNA double-strand break (DSB) repair and recombination. Promotes the annealing of complementary single-stranded DNA and by stimulation of the RAD51 recombinase.</text>
</comment>
<evidence type="ECO:0000256" key="5">
    <source>
        <dbReference type="ARBA" id="ARBA00041062"/>
    </source>
</evidence>
<dbReference type="RefSeq" id="XP_049262192.1">
    <property type="nucleotide sequence ID" value="XM_049408534.1"/>
</dbReference>
<proteinExistence type="inferred from homology"/>
<evidence type="ECO:0000256" key="2">
    <source>
        <dbReference type="ARBA" id="ARBA00022763"/>
    </source>
</evidence>
<evidence type="ECO:0000313" key="7">
    <source>
        <dbReference type="Proteomes" id="UP000694255"/>
    </source>
</evidence>
<comment type="similarity">
    <text evidence="1">Belongs to the RAD52 family.</text>
</comment>
<gene>
    <name evidence="6" type="ORF">J8A68_004562</name>
</gene>
<dbReference type="EMBL" id="JAGSYN010000187">
    <property type="protein sequence ID" value="KAG7661959.1"/>
    <property type="molecule type" value="Genomic_DNA"/>
</dbReference>
<dbReference type="Proteomes" id="UP000694255">
    <property type="component" value="Unassembled WGS sequence"/>
</dbReference>